<dbReference type="Pfam" id="PF02580">
    <property type="entry name" value="Tyr_Deacylase"/>
    <property type="match status" value="1"/>
</dbReference>
<dbReference type="RefSeq" id="WP_013298026.1">
    <property type="nucleotide sequence ID" value="NZ_CP016893.1"/>
</dbReference>
<dbReference type="GO" id="GO:0106026">
    <property type="term" value="F:Gly-tRNA(Ala) deacylase activity"/>
    <property type="evidence" value="ECO:0007669"/>
    <property type="project" value="UniProtKB-UniRule"/>
</dbReference>
<comment type="domain">
    <text evidence="2">A Gly-cisPro motif from one monomer fits into the active site of the other monomer to allow specific chiral rejection of L-amino acids.</text>
</comment>
<organism evidence="4 6">
    <name type="scientific">Thermoanaerobacterium thermosaccharolyticum</name>
    <name type="common">Clostridium thermosaccharolyticum</name>
    <dbReference type="NCBI Taxonomy" id="1517"/>
    <lineage>
        <taxon>Bacteria</taxon>
        <taxon>Bacillati</taxon>
        <taxon>Bacillota</taxon>
        <taxon>Clostridia</taxon>
        <taxon>Thermoanaerobacterales</taxon>
        <taxon>Thermoanaerobacteraceae</taxon>
        <taxon>Thermoanaerobacterium</taxon>
    </lineage>
</organism>
<dbReference type="Proteomes" id="UP000215301">
    <property type="component" value="Unassembled WGS sequence"/>
</dbReference>
<dbReference type="Proteomes" id="UP000214975">
    <property type="component" value="Chromosome"/>
</dbReference>
<reference evidence="3 5" key="1">
    <citation type="submission" date="2016-08" db="EMBL/GenBank/DDBJ databases">
        <title>A novel genetic cassette of butanologenic Thermoanaerobacterium thermosaccharolyticum that directly convert cellulose to butanol.</title>
        <authorList>
            <person name="Li T."/>
            <person name="He J."/>
        </authorList>
    </citation>
    <scope>NUCLEOTIDE SEQUENCE [LARGE SCALE GENOMIC DNA]</scope>
    <source>
        <strain evidence="3 5">TG57</strain>
    </source>
</reference>
<sequence length="149" mass="16322">MRAVVQRVLHGKVTVENTIVGEITQGLVVLVGVSIDDTIEDVNYIADKIANLRIFDDNGGKMNFSILDVSGEILLVSQFTLLGDARKGRRPNYMNAAKPNDALHLFNKLCEKLKDMGLSVKTGKFGAMMQVSLINDGPVTILLDSKKTF</sequence>
<evidence type="ECO:0000256" key="2">
    <source>
        <dbReference type="HAMAP-Rule" id="MF_00518"/>
    </source>
</evidence>
<feature type="short sequence motif" description="Gly-cisPro motif, important for rejection of L-amino acids" evidence="2">
    <location>
        <begin position="137"/>
        <end position="138"/>
    </location>
</feature>
<dbReference type="EMBL" id="NKHD01000030">
    <property type="protein sequence ID" value="OXT06395.1"/>
    <property type="molecule type" value="Genomic_DNA"/>
</dbReference>
<dbReference type="GO" id="GO:0005737">
    <property type="term" value="C:cytoplasm"/>
    <property type="evidence" value="ECO:0007669"/>
    <property type="project" value="UniProtKB-SubCell"/>
</dbReference>
<evidence type="ECO:0000313" key="5">
    <source>
        <dbReference type="Proteomes" id="UP000214975"/>
    </source>
</evidence>
<keyword evidence="2" id="KW-0963">Cytoplasm</keyword>
<dbReference type="PANTHER" id="PTHR10472">
    <property type="entry name" value="D-TYROSYL-TRNA TYR DEACYLASE"/>
    <property type="match status" value="1"/>
</dbReference>
<evidence type="ECO:0000313" key="6">
    <source>
        <dbReference type="Proteomes" id="UP000215301"/>
    </source>
</evidence>
<dbReference type="FunFam" id="3.50.80.10:FF:000001">
    <property type="entry name" value="D-aminoacyl-tRNA deacylase"/>
    <property type="match status" value="1"/>
</dbReference>
<dbReference type="GO" id="GO:0019478">
    <property type="term" value="P:D-amino acid catabolic process"/>
    <property type="evidence" value="ECO:0007669"/>
    <property type="project" value="UniProtKB-UniRule"/>
</dbReference>
<keyword evidence="2" id="KW-0820">tRNA-binding</keyword>
<proteinExistence type="inferred from homology"/>
<keyword evidence="2" id="KW-0378">Hydrolase</keyword>
<comment type="catalytic activity">
    <reaction evidence="2">
        <text>glycyl-tRNA(Ala) + H2O = tRNA(Ala) + glycine + H(+)</text>
        <dbReference type="Rhea" id="RHEA:53744"/>
        <dbReference type="Rhea" id="RHEA-COMP:9657"/>
        <dbReference type="Rhea" id="RHEA-COMP:13640"/>
        <dbReference type="ChEBI" id="CHEBI:15377"/>
        <dbReference type="ChEBI" id="CHEBI:15378"/>
        <dbReference type="ChEBI" id="CHEBI:57305"/>
        <dbReference type="ChEBI" id="CHEBI:78442"/>
        <dbReference type="ChEBI" id="CHEBI:78522"/>
    </reaction>
</comment>
<dbReference type="InterPro" id="IPR003732">
    <property type="entry name" value="Daa-tRNA_deacyls_DTD"/>
</dbReference>
<dbReference type="AlphaFoldDB" id="A0A231VE27"/>
<dbReference type="HAMAP" id="MF_00518">
    <property type="entry name" value="Deacylase_Dtd"/>
    <property type="match status" value="1"/>
</dbReference>
<dbReference type="NCBIfam" id="TIGR00256">
    <property type="entry name" value="D-aminoacyl-tRNA deacylase"/>
    <property type="match status" value="1"/>
</dbReference>
<dbReference type="EMBL" id="CP016893">
    <property type="protein sequence ID" value="AST58896.1"/>
    <property type="molecule type" value="Genomic_DNA"/>
</dbReference>
<protein>
    <recommendedName>
        <fullName evidence="2">D-aminoacyl-tRNA deacylase</fullName>
        <shortName evidence="2">DTD</shortName>
        <ecNumber evidence="2">3.1.1.96</ecNumber>
    </recommendedName>
    <alternativeName>
        <fullName evidence="2">Gly-tRNA(Ala) deacylase</fullName>
        <ecNumber evidence="2">3.1.1.-</ecNumber>
    </alternativeName>
</protein>
<accession>A0A231VE27</accession>
<dbReference type="InterPro" id="IPR023509">
    <property type="entry name" value="DTD-like_sf"/>
</dbReference>
<dbReference type="OMA" id="VFGADMK"/>
<dbReference type="SUPFAM" id="SSF69500">
    <property type="entry name" value="DTD-like"/>
    <property type="match status" value="1"/>
</dbReference>
<reference evidence="4 6" key="2">
    <citation type="submission" date="2017-06" db="EMBL/GenBank/DDBJ databases">
        <title>Isolation and characterization of a thermophilic and butanogenic Thermoanaerobacterium thermosaccharolyticum M5 capable of efficient degradation of hemicellulose.</title>
        <authorList>
            <person name="Xin F."/>
            <person name="Jiang Y."/>
        </authorList>
    </citation>
    <scope>NUCLEOTIDE SEQUENCE [LARGE SCALE GENOMIC DNA]</scope>
    <source>
        <strain evidence="4 6">M5</strain>
    </source>
</reference>
<dbReference type="CDD" id="cd00563">
    <property type="entry name" value="Dtyr_deacylase"/>
    <property type="match status" value="1"/>
</dbReference>
<comment type="similarity">
    <text evidence="1 2">Belongs to the DTD family.</text>
</comment>
<gene>
    <name evidence="2" type="primary">dtd</name>
    <name evidence="4" type="ORF">CE561_10575</name>
    <name evidence="3" type="ORF">Thert_03127</name>
</gene>
<evidence type="ECO:0000256" key="1">
    <source>
        <dbReference type="ARBA" id="ARBA00009673"/>
    </source>
</evidence>
<dbReference type="GO" id="GO:0051500">
    <property type="term" value="F:D-tyrosyl-tRNA(Tyr) deacylase activity"/>
    <property type="evidence" value="ECO:0007669"/>
    <property type="project" value="TreeGrafter"/>
</dbReference>
<evidence type="ECO:0000313" key="3">
    <source>
        <dbReference type="EMBL" id="AST58896.1"/>
    </source>
</evidence>
<dbReference type="GO" id="GO:0043908">
    <property type="term" value="F:Ser(Gly)-tRNA(Ala) hydrolase activity"/>
    <property type="evidence" value="ECO:0007669"/>
    <property type="project" value="UniProtKB-UniRule"/>
</dbReference>
<comment type="subunit">
    <text evidence="2">Homodimer.</text>
</comment>
<evidence type="ECO:0000313" key="4">
    <source>
        <dbReference type="EMBL" id="OXT06395.1"/>
    </source>
</evidence>
<comment type="catalytic activity">
    <reaction evidence="2">
        <text>a D-aminoacyl-tRNA + H2O = a tRNA + a D-alpha-amino acid + H(+)</text>
        <dbReference type="Rhea" id="RHEA:13953"/>
        <dbReference type="Rhea" id="RHEA-COMP:10123"/>
        <dbReference type="Rhea" id="RHEA-COMP:10124"/>
        <dbReference type="ChEBI" id="CHEBI:15377"/>
        <dbReference type="ChEBI" id="CHEBI:15378"/>
        <dbReference type="ChEBI" id="CHEBI:59871"/>
        <dbReference type="ChEBI" id="CHEBI:78442"/>
        <dbReference type="ChEBI" id="CHEBI:79333"/>
        <dbReference type="EC" id="3.1.1.96"/>
    </reaction>
</comment>
<name>A0A231VE27_THETR</name>
<dbReference type="PANTHER" id="PTHR10472:SF5">
    <property type="entry name" value="D-AMINOACYL-TRNA DEACYLASE 1"/>
    <property type="match status" value="1"/>
</dbReference>
<dbReference type="EC" id="3.1.1.96" evidence="2"/>
<dbReference type="GeneID" id="93864388"/>
<comment type="subcellular location">
    <subcellularLocation>
        <location evidence="2">Cytoplasm</location>
    </subcellularLocation>
</comment>
<keyword evidence="2" id="KW-0694">RNA-binding</keyword>
<dbReference type="EC" id="3.1.1.-" evidence="2"/>
<comment type="function">
    <text evidence="2">An aminoacyl-tRNA editing enzyme that deacylates mischarged D-aminoacyl-tRNAs. Also deacylates mischarged glycyl-tRNA(Ala), protecting cells against glycine mischarging by AlaRS. Acts via tRNA-based rather than protein-based catalysis; rejects L-amino acids rather than detecting D-amino acids in the active site. By recycling D-aminoacyl-tRNA to D-amino acids and free tRNA molecules, this enzyme counteracts the toxicity associated with the formation of D-aminoacyl-tRNA entities in vivo and helps enforce protein L-homochirality.</text>
</comment>
<dbReference type="GO" id="GO:0000049">
    <property type="term" value="F:tRNA binding"/>
    <property type="evidence" value="ECO:0007669"/>
    <property type="project" value="UniProtKB-UniRule"/>
</dbReference>
<dbReference type="Gene3D" id="3.50.80.10">
    <property type="entry name" value="D-tyrosyl-tRNA(Tyr) deacylase"/>
    <property type="match status" value="1"/>
</dbReference>